<evidence type="ECO:0008006" key="6">
    <source>
        <dbReference type="Google" id="ProtNLM"/>
    </source>
</evidence>
<dbReference type="PANTHER" id="PTHR21325:SF31">
    <property type="entry name" value="GH22081P-RELATED"/>
    <property type="match status" value="1"/>
</dbReference>
<dbReference type="InParanoid" id="A9V6U9"/>
<dbReference type="Pfam" id="PF00253">
    <property type="entry name" value="Ribosomal_S14"/>
    <property type="match status" value="1"/>
</dbReference>
<dbReference type="InterPro" id="IPR036514">
    <property type="entry name" value="SGNH_hydro_sf"/>
</dbReference>
<accession>A9V6U9</accession>
<dbReference type="GO" id="GO:0006644">
    <property type="term" value="P:phospholipid metabolic process"/>
    <property type="evidence" value="ECO:0000318"/>
    <property type="project" value="GO_Central"/>
</dbReference>
<gene>
    <name evidence="4" type="ORF">MONBRDRAFT_38296</name>
</gene>
<dbReference type="KEGG" id="mbr:MONBRDRAFT_38296"/>
<dbReference type="RefSeq" id="XP_001748516.1">
    <property type="nucleotide sequence ID" value="XM_001748464.1"/>
</dbReference>
<dbReference type="GO" id="GO:0004620">
    <property type="term" value="F:phospholipase activity"/>
    <property type="evidence" value="ECO:0000318"/>
    <property type="project" value="GO_Central"/>
</dbReference>
<keyword evidence="3" id="KW-0687">Ribonucleoprotein</keyword>
<dbReference type="eggNOG" id="KOG3670">
    <property type="taxonomic scope" value="Eukaryota"/>
</dbReference>
<reference evidence="4 5" key="1">
    <citation type="journal article" date="2008" name="Nature">
        <title>The genome of the choanoflagellate Monosiga brevicollis and the origin of metazoans.</title>
        <authorList>
            <consortium name="JGI Sequencing"/>
            <person name="King N."/>
            <person name="Westbrook M.J."/>
            <person name="Young S.L."/>
            <person name="Kuo A."/>
            <person name="Abedin M."/>
            <person name="Chapman J."/>
            <person name="Fairclough S."/>
            <person name="Hellsten U."/>
            <person name="Isogai Y."/>
            <person name="Letunic I."/>
            <person name="Marr M."/>
            <person name="Pincus D."/>
            <person name="Putnam N."/>
            <person name="Rokas A."/>
            <person name="Wright K.J."/>
            <person name="Zuzow R."/>
            <person name="Dirks W."/>
            <person name="Good M."/>
            <person name="Goodstein D."/>
            <person name="Lemons D."/>
            <person name="Li W."/>
            <person name="Lyons J.B."/>
            <person name="Morris A."/>
            <person name="Nichols S."/>
            <person name="Richter D.J."/>
            <person name="Salamov A."/>
            <person name="Bork P."/>
            <person name="Lim W.A."/>
            <person name="Manning G."/>
            <person name="Miller W.T."/>
            <person name="McGinnis W."/>
            <person name="Shapiro H."/>
            <person name="Tjian R."/>
            <person name="Grigoriev I.V."/>
            <person name="Rokhsar D."/>
        </authorList>
    </citation>
    <scope>NUCLEOTIDE SEQUENCE [LARGE SCALE GENOMIC DNA]</scope>
    <source>
        <strain evidence="5">MX1 / ATCC 50154</strain>
    </source>
</reference>
<dbReference type="GO" id="GO:0008270">
    <property type="term" value="F:zinc ion binding"/>
    <property type="evidence" value="ECO:0007669"/>
    <property type="project" value="InterPro"/>
</dbReference>
<dbReference type="NCBIfam" id="NF004424">
    <property type="entry name" value="PRK05766.1"/>
    <property type="match status" value="1"/>
</dbReference>
<dbReference type="GeneID" id="5893835"/>
<keyword evidence="2" id="KW-0689">Ribosomal protein</keyword>
<evidence type="ECO:0000256" key="2">
    <source>
        <dbReference type="ARBA" id="ARBA00022980"/>
    </source>
</evidence>
<dbReference type="Gene3D" id="3.40.50.1110">
    <property type="entry name" value="SGNH hydrolase"/>
    <property type="match status" value="1"/>
</dbReference>
<dbReference type="GO" id="GO:1990904">
    <property type="term" value="C:ribonucleoprotein complex"/>
    <property type="evidence" value="ECO:0007669"/>
    <property type="project" value="UniProtKB-KW"/>
</dbReference>
<proteinExistence type="inferred from homology"/>
<dbReference type="SUPFAM" id="SSF52266">
    <property type="entry name" value="SGNH hydrolase"/>
    <property type="match status" value="1"/>
</dbReference>
<comment type="similarity">
    <text evidence="1">Belongs to the universal ribosomal protein uS14 family.</text>
</comment>
<dbReference type="eggNOG" id="KOG3506">
    <property type="taxonomic scope" value="Eukaryota"/>
</dbReference>
<dbReference type="InterPro" id="IPR043140">
    <property type="entry name" value="Ribosomal_uS14_sf"/>
</dbReference>
<dbReference type="EMBL" id="CH991564">
    <property type="protein sequence ID" value="EDQ86680.1"/>
    <property type="molecule type" value="Genomic_DNA"/>
</dbReference>
<dbReference type="InterPro" id="IPR001209">
    <property type="entry name" value="Ribosomal_uS14"/>
</dbReference>
<dbReference type="Proteomes" id="UP000001357">
    <property type="component" value="Unassembled WGS sequence"/>
</dbReference>
<evidence type="ECO:0000313" key="5">
    <source>
        <dbReference type="Proteomes" id="UP000001357"/>
    </source>
</evidence>
<dbReference type="InterPro" id="IPR001087">
    <property type="entry name" value="GDSL"/>
</dbReference>
<keyword evidence="5" id="KW-1185">Reference proteome</keyword>
<dbReference type="FunFam" id="4.10.830.10:FF:000002">
    <property type="entry name" value="40S ribosomal protein S29"/>
    <property type="match status" value="1"/>
</dbReference>
<name>A9V6U9_MONBE</name>
<dbReference type="GO" id="GO:0003735">
    <property type="term" value="F:structural constituent of ribosome"/>
    <property type="evidence" value="ECO:0007669"/>
    <property type="project" value="InterPro"/>
</dbReference>
<dbReference type="OMA" id="HRVGCHC"/>
<evidence type="ECO:0000256" key="1">
    <source>
        <dbReference type="ARBA" id="ARBA00009083"/>
    </source>
</evidence>
<evidence type="ECO:0000256" key="3">
    <source>
        <dbReference type="ARBA" id="ARBA00023274"/>
    </source>
</evidence>
<protein>
    <recommendedName>
        <fullName evidence="6">40S ribosomal protein S29</fullName>
    </recommendedName>
</protein>
<sequence>MGHNQVWNSHPKKYGPGSRQCRVCGNRHGLIRKYGMNICRQCFQLYAKDIGFVKGYAGDSITAGFAMQDLPLEFRGTVYSAGGDPDALTIGNFLKHYNPNLKGQATGTTIPLTKEGKGLNFAVSEARVHDLPGQIERLSAKLNTSEYAGVRDEWKLLVLFIGANDICECKSMTAEAFETELTTAMDMIHANFPKTFVSMMTIFNISDVWDVHSDKEYCNVAVPILHECSCLENNQTSLQRMDELGMQINQVTARVAAKYAALNDPLFTAVVQPAIQNVPLNTFPKDVVQDLLSDVDCFHPSLCTDQGFAVGVWNNMFQAQGNKSTSLNPLHPPAIYCPQAGEYLQ</sequence>
<dbReference type="PANTHER" id="PTHR21325">
    <property type="entry name" value="PHOSPHOLIPASE B, PLB1"/>
    <property type="match status" value="1"/>
</dbReference>
<dbReference type="InterPro" id="IPR039744">
    <property type="entry name" value="RIbosomal_uS14_euk_arc"/>
</dbReference>
<dbReference type="Pfam" id="PF00657">
    <property type="entry name" value="Lipase_GDSL"/>
    <property type="match status" value="1"/>
</dbReference>
<dbReference type="AlphaFoldDB" id="A9V6U9"/>
<evidence type="ECO:0000313" key="4">
    <source>
        <dbReference type="EMBL" id="EDQ86680.1"/>
    </source>
</evidence>
<dbReference type="GO" id="GO:0005840">
    <property type="term" value="C:ribosome"/>
    <property type="evidence" value="ECO:0007669"/>
    <property type="project" value="UniProtKB-KW"/>
</dbReference>
<dbReference type="InterPro" id="IPR038885">
    <property type="entry name" value="PLB1"/>
</dbReference>
<dbReference type="GO" id="GO:0006412">
    <property type="term" value="P:translation"/>
    <property type="evidence" value="ECO:0007669"/>
    <property type="project" value="InterPro"/>
</dbReference>
<organism evidence="4 5">
    <name type="scientific">Monosiga brevicollis</name>
    <name type="common">Choanoflagellate</name>
    <dbReference type="NCBI Taxonomy" id="81824"/>
    <lineage>
        <taxon>Eukaryota</taxon>
        <taxon>Choanoflagellata</taxon>
        <taxon>Craspedida</taxon>
        <taxon>Salpingoecidae</taxon>
        <taxon>Monosiga</taxon>
    </lineage>
</organism>
<dbReference type="Gene3D" id="4.10.830.10">
    <property type="entry name" value="30s Ribosomal Protein S14, Chain N"/>
    <property type="match status" value="1"/>
</dbReference>